<dbReference type="Proteomes" id="UP000241421">
    <property type="component" value="Unassembled WGS sequence"/>
</dbReference>
<reference evidence="2 3" key="1">
    <citation type="submission" date="2018-04" db="EMBL/GenBank/DDBJ databases">
        <title>Massilia violaceinigra sp. nov., a novel purple-pigmented bacterium isolated from Tianshan glacier, Xinjiang, China.</title>
        <authorList>
            <person name="Wang H."/>
        </authorList>
    </citation>
    <scope>NUCLEOTIDE SEQUENCE [LARGE SCALE GENOMIC DNA]</scope>
    <source>
        <strain evidence="2 3">B448-2</strain>
    </source>
</reference>
<evidence type="ECO:0000313" key="2">
    <source>
        <dbReference type="EMBL" id="PWF49309.1"/>
    </source>
</evidence>
<organism evidence="2 3">
    <name type="scientific">Massilia glaciei</name>
    <dbReference type="NCBI Taxonomy" id="1524097"/>
    <lineage>
        <taxon>Bacteria</taxon>
        <taxon>Pseudomonadati</taxon>
        <taxon>Pseudomonadota</taxon>
        <taxon>Betaproteobacteria</taxon>
        <taxon>Burkholderiales</taxon>
        <taxon>Oxalobacteraceae</taxon>
        <taxon>Telluria group</taxon>
        <taxon>Massilia</taxon>
    </lineage>
</organism>
<feature type="transmembrane region" description="Helical" evidence="1">
    <location>
        <begin position="21"/>
        <end position="39"/>
    </location>
</feature>
<evidence type="ECO:0000313" key="3">
    <source>
        <dbReference type="Proteomes" id="UP000241421"/>
    </source>
</evidence>
<gene>
    <name evidence="2" type="ORF">C7C56_007245</name>
</gene>
<dbReference type="EMBL" id="PXWF02000095">
    <property type="protein sequence ID" value="PWF49309.1"/>
    <property type="molecule type" value="Genomic_DNA"/>
</dbReference>
<protein>
    <submittedName>
        <fullName evidence="2">Uncharacterized protein</fullName>
    </submittedName>
</protein>
<keyword evidence="3" id="KW-1185">Reference proteome</keyword>
<feature type="transmembrane region" description="Helical" evidence="1">
    <location>
        <begin position="81"/>
        <end position="101"/>
    </location>
</feature>
<accession>A0A2U2HPA9</accession>
<proteinExistence type="predicted"/>
<keyword evidence="1" id="KW-1133">Transmembrane helix</keyword>
<dbReference type="AlphaFoldDB" id="A0A2U2HPA9"/>
<evidence type="ECO:0000256" key="1">
    <source>
        <dbReference type="SAM" id="Phobius"/>
    </source>
</evidence>
<sequence length="106" mass="11551">MNALGGPGLGHIMLGRRRRGCLFLLPTLACLGWFFWARLLPPMLELSDRLNAGLLPFDPLAIALHARAEVYLALRRIGPPGLLVALLWIGAIADSFLLAPAQKRGE</sequence>
<comment type="caution">
    <text evidence="2">The sequence shown here is derived from an EMBL/GenBank/DDBJ whole genome shotgun (WGS) entry which is preliminary data.</text>
</comment>
<keyword evidence="1" id="KW-0472">Membrane</keyword>
<keyword evidence="1" id="KW-0812">Transmembrane</keyword>
<name>A0A2U2HPA9_9BURK</name>